<keyword evidence="2" id="KW-0472">Membrane</keyword>
<evidence type="ECO:0000256" key="1">
    <source>
        <dbReference type="SAM" id="MobiDB-lite"/>
    </source>
</evidence>
<gene>
    <name evidence="4" type="ORF">FLSS-22_0011</name>
    <name evidence="3" type="ORF">FLSS-5_0022</name>
</gene>
<dbReference type="AlphaFoldDB" id="M1Q239"/>
<feature type="compositionally biased region" description="Basic and acidic residues" evidence="1">
    <location>
        <begin position="174"/>
        <end position="185"/>
    </location>
</feature>
<dbReference type="NCBIfam" id="NF033218">
    <property type="entry name" value="anchor_AmaP"/>
    <property type="match status" value="1"/>
</dbReference>
<evidence type="ECO:0008006" key="5">
    <source>
        <dbReference type="Google" id="ProtNLM"/>
    </source>
</evidence>
<feature type="transmembrane region" description="Helical" evidence="2">
    <location>
        <begin position="51"/>
        <end position="68"/>
    </location>
</feature>
<accession>M1Q239</accession>
<proteinExistence type="predicted"/>
<sequence length="201" mass="22690">MGNFRDRLIQISYFLLALVWLLIAAGFIGYGFGFYPDYDIQAFLSGRAGTLLLYGIGALAGFIGLYFIRKLIVSYRIHRTFVHESDFGDIHISHYAVKELTSEILREDLSLKSFRTKLTQSTDGISIEVNAKVGSKADIGELGEEVQEVLREKIHERTGLEVGRVDFYTRGVEGPKKKDLKREPEESGSEDIIFEGDNDEN</sequence>
<evidence type="ECO:0000256" key="2">
    <source>
        <dbReference type="SAM" id="Phobius"/>
    </source>
</evidence>
<name>M1Q239_9ZZZZ</name>
<feature type="compositionally biased region" description="Acidic residues" evidence="1">
    <location>
        <begin position="186"/>
        <end position="201"/>
    </location>
</feature>
<feature type="region of interest" description="Disordered" evidence="1">
    <location>
        <begin position="174"/>
        <end position="201"/>
    </location>
</feature>
<feature type="transmembrane region" description="Helical" evidence="2">
    <location>
        <begin position="12"/>
        <end position="31"/>
    </location>
</feature>
<evidence type="ECO:0000313" key="4">
    <source>
        <dbReference type="EMBL" id="AGF93317.1"/>
    </source>
</evidence>
<dbReference type="EMBL" id="JX684088">
    <property type="protein sequence ID" value="AGF93317.1"/>
    <property type="molecule type" value="Genomic_DNA"/>
</dbReference>
<evidence type="ECO:0000313" key="3">
    <source>
        <dbReference type="EMBL" id="AGF92931.1"/>
    </source>
</evidence>
<keyword evidence="2" id="KW-1133">Transmembrane helix</keyword>
<reference evidence="4" key="1">
    <citation type="journal article" date="2013" name="Syst. Appl. Microbiol.">
        <title>New insights into the archaeal diversity of a hypersaline microbial mat obtained by a metagenomic approach.</title>
        <authorList>
            <person name="Lopez-Lopez A."/>
            <person name="Richter M."/>
            <person name="Pena A."/>
            <person name="Tamames J."/>
            <person name="Rossello-Mora R."/>
        </authorList>
    </citation>
    <scope>NUCLEOTIDE SEQUENCE</scope>
</reference>
<organism evidence="4">
    <name type="scientific">uncultured organism</name>
    <dbReference type="NCBI Taxonomy" id="155900"/>
    <lineage>
        <taxon>unclassified sequences</taxon>
        <taxon>environmental samples</taxon>
    </lineage>
</organism>
<keyword evidence="2" id="KW-0812">Transmembrane</keyword>
<dbReference type="EMBL" id="JX684077">
    <property type="protein sequence ID" value="AGF92931.1"/>
    <property type="molecule type" value="Genomic_DNA"/>
</dbReference>
<protein>
    <recommendedName>
        <fullName evidence="5">Alkaline shock response membrane anchor protein AmaP</fullName>
    </recommendedName>
</protein>